<keyword evidence="4" id="KW-0904">Protein phosphatase</keyword>
<feature type="active site" evidence="5">
    <location>
        <position position="6"/>
    </location>
</feature>
<evidence type="ECO:0000259" key="6">
    <source>
        <dbReference type="SMART" id="SM00226"/>
    </source>
</evidence>
<evidence type="ECO:0000256" key="4">
    <source>
        <dbReference type="ARBA" id="ARBA00022912"/>
    </source>
</evidence>
<dbReference type="EMBL" id="LJOW01000271">
    <property type="protein sequence ID" value="OBQ37213.1"/>
    <property type="molecule type" value="Genomic_DNA"/>
</dbReference>
<comment type="similarity">
    <text evidence="1">Belongs to the low molecular weight phosphotyrosine protein phosphatase family.</text>
</comment>
<dbReference type="InterPro" id="IPR023485">
    <property type="entry name" value="Ptyr_pPase"/>
</dbReference>
<dbReference type="GO" id="GO:0004725">
    <property type="term" value="F:protein tyrosine phosphatase activity"/>
    <property type="evidence" value="ECO:0007669"/>
    <property type="project" value="UniProtKB-EC"/>
</dbReference>
<dbReference type="SMART" id="SM00226">
    <property type="entry name" value="LMWPc"/>
    <property type="match status" value="1"/>
</dbReference>
<dbReference type="SUPFAM" id="SSF52788">
    <property type="entry name" value="Phosphotyrosine protein phosphatases I"/>
    <property type="match status" value="1"/>
</dbReference>
<organism evidence="7 8">
    <name type="scientific">Aphanizomenon flos-aquae WA102</name>
    <dbReference type="NCBI Taxonomy" id="1710896"/>
    <lineage>
        <taxon>Bacteria</taxon>
        <taxon>Bacillati</taxon>
        <taxon>Cyanobacteriota</taxon>
        <taxon>Cyanophyceae</taxon>
        <taxon>Nostocales</taxon>
        <taxon>Aphanizomenonaceae</taxon>
        <taxon>Aphanizomenon</taxon>
    </lineage>
</organism>
<evidence type="ECO:0000313" key="7">
    <source>
        <dbReference type="EMBL" id="OBQ37213.1"/>
    </source>
</evidence>
<evidence type="ECO:0000256" key="3">
    <source>
        <dbReference type="ARBA" id="ARBA00022801"/>
    </source>
</evidence>
<dbReference type="PANTHER" id="PTHR11717">
    <property type="entry name" value="LOW MOLECULAR WEIGHT PROTEIN TYROSINE PHOSPHATASE"/>
    <property type="match status" value="1"/>
</dbReference>
<dbReference type="InterPro" id="IPR017867">
    <property type="entry name" value="Tyr_phospatase_low_mol_wt"/>
</dbReference>
<comment type="caution">
    <text evidence="7">The sequence shown here is derived from an EMBL/GenBank/DDBJ whole genome shotgun (WGS) entry which is preliminary data.</text>
</comment>
<evidence type="ECO:0000256" key="1">
    <source>
        <dbReference type="ARBA" id="ARBA00011063"/>
    </source>
</evidence>
<dbReference type="AlphaFoldDB" id="A0A1B7WJM4"/>
<dbReference type="PATRIC" id="fig|1710896.3.peg.5677"/>
<dbReference type="EC" id="3.1.3.48" evidence="2"/>
<feature type="domain" description="Phosphotyrosine protein phosphatase I" evidence="6">
    <location>
        <begin position="2"/>
        <end position="135"/>
    </location>
</feature>
<evidence type="ECO:0000313" key="8">
    <source>
        <dbReference type="Proteomes" id="UP000092093"/>
    </source>
</evidence>
<protein>
    <recommendedName>
        <fullName evidence="2">protein-tyrosine-phosphatase</fullName>
        <ecNumber evidence="2">3.1.3.48</ecNumber>
    </recommendedName>
</protein>
<dbReference type="PRINTS" id="PR00719">
    <property type="entry name" value="LMWPTPASE"/>
</dbReference>
<feature type="active site" description="Proton donor" evidence="5">
    <location>
        <position position="109"/>
    </location>
</feature>
<dbReference type="CDD" id="cd16343">
    <property type="entry name" value="LMWPTP"/>
    <property type="match status" value="1"/>
</dbReference>
<keyword evidence="3" id="KW-0378">Hydrolase</keyword>
<proteinExistence type="inferred from homology"/>
<sequence length="141" mass="16027">MGNICRSPTAEEVLRVKARQAGLSIEFDSAGTENYHIGDAPDARSVRHAHDRGYDLSGLRARQVHASDFHEFDLILAADELNLRELRRRCPPEQHHRLALFLGEVALPDPYYGESDDFEKVLDLVEKQAFRLVSAWSRVTE</sequence>
<accession>A0A1B7WJM4</accession>
<reference evidence="7 8" key="1">
    <citation type="submission" date="2015-09" db="EMBL/GenBank/DDBJ databases">
        <title>Aphanizomenon flos-aquae WA102.</title>
        <authorList>
            <person name="Driscoll C."/>
        </authorList>
    </citation>
    <scope>NUCLEOTIDE SEQUENCE [LARGE SCALE GENOMIC DNA]</scope>
    <source>
        <strain evidence="7">WA102</strain>
    </source>
</reference>
<dbReference type="Proteomes" id="UP000092093">
    <property type="component" value="Unassembled WGS sequence"/>
</dbReference>
<dbReference type="Gene3D" id="3.40.50.2300">
    <property type="match status" value="1"/>
</dbReference>
<dbReference type="Pfam" id="PF01451">
    <property type="entry name" value="LMWPc"/>
    <property type="match status" value="1"/>
</dbReference>
<evidence type="ECO:0000256" key="2">
    <source>
        <dbReference type="ARBA" id="ARBA00013064"/>
    </source>
</evidence>
<dbReference type="InterPro" id="IPR036196">
    <property type="entry name" value="Ptyr_pPase_sf"/>
</dbReference>
<gene>
    <name evidence="7" type="ORF">AN484_25165</name>
</gene>
<name>A0A1B7WJM4_APHFL</name>
<dbReference type="PANTHER" id="PTHR11717:SF7">
    <property type="entry name" value="LOW MOLECULAR WEIGHT PHOSPHOTYROSINE PROTEIN PHOSPHATASE"/>
    <property type="match status" value="1"/>
</dbReference>
<dbReference type="InterPro" id="IPR050438">
    <property type="entry name" value="LMW_PTPase"/>
</dbReference>
<evidence type="ECO:0000256" key="5">
    <source>
        <dbReference type="PIRSR" id="PIRSR617867-1"/>
    </source>
</evidence>